<sequence length="490" mass="54026">MKALCLLINLVADSDVITTELWAILGHAGRAAVVNTATDPTQAEVAGQALSLLANLAAKSKVVKVEIWATLGDAGRAAVVAAATTAAQTEVAWQALGLLRNLTTNSDVIGTELWTTLGTAGCERLIITATTAGEPEVASMAIQLLRRLQKIPHIHTAIWPLLQPRLAQLWVVTQRQDNQQAGSRFLFQQIRGNAPRTRQALNALNADIPATAMRYTIASLREWGAQVSRHHLERTALLTGIVQTNSTPQKMAVLMAVVMSGINIRQRLPEWREALRNQLLDIPLTEGIDPTPYRQLIGLGFDAACGNTSAVLGNQDLFETEKLQLLEIIYLSPAFLSAQITQENLSRVLSTPNISRNLKLGAIGLILHHGQPSHFQFKSILTWLKGEFKTDKHTVFTNLDTSAHIDFEEILALTAQRDQYLALYQNFRPHMTRDFIQAEIKLIEHRVLGKEMPEDFGAILIHQLQQFLSTTVIDAAVEDDGQYDSKSESK</sequence>
<evidence type="ECO:0000313" key="1">
    <source>
        <dbReference type="EMBL" id="QJC55325.1"/>
    </source>
</evidence>
<dbReference type="Gene3D" id="1.25.10.10">
    <property type="entry name" value="Leucine-rich Repeat Variant"/>
    <property type="match status" value="1"/>
</dbReference>
<dbReference type="KEGG" id="pvac:HC248_00603"/>
<organism evidence="1 2">
    <name type="scientific">Polaromonas vacuolata</name>
    <dbReference type="NCBI Taxonomy" id="37448"/>
    <lineage>
        <taxon>Bacteria</taxon>
        <taxon>Pseudomonadati</taxon>
        <taxon>Pseudomonadota</taxon>
        <taxon>Betaproteobacteria</taxon>
        <taxon>Burkholderiales</taxon>
        <taxon>Comamonadaceae</taxon>
        <taxon>Polaromonas</taxon>
    </lineage>
</organism>
<accession>A0A6H2H645</accession>
<dbReference type="AlphaFoldDB" id="A0A6H2H645"/>
<keyword evidence="2" id="KW-1185">Reference proteome</keyword>
<dbReference type="Proteomes" id="UP000502041">
    <property type="component" value="Chromosome"/>
</dbReference>
<gene>
    <name evidence="1" type="ORF">HC248_00603</name>
</gene>
<evidence type="ECO:0000313" key="2">
    <source>
        <dbReference type="Proteomes" id="UP000502041"/>
    </source>
</evidence>
<proteinExistence type="predicted"/>
<reference evidence="1 2" key="1">
    <citation type="submission" date="2020-04" db="EMBL/GenBank/DDBJ databases">
        <title>Complete genome of a Psychrophilic, Marine, Gas Vacuolate Bacterium Polaromonas vacuolata KCTC 22033T.</title>
        <authorList>
            <person name="Hwang K."/>
            <person name="Kim K.M."/>
        </authorList>
    </citation>
    <scope>NUCLEOTIDE SEQUENCE [LARGE SCALE GENOMIC DNA]</scope>
    <source>
        <strain evidence="1 2">KCTC 22033</strain>
    </source>
</reference>
<protein>
    <submittedName>
        <fullName evidence="1">Uncharacterized protein</fullName>
    </submittedName>
</protein>
<dbReference type="EMBL" id="CP051461">
    <property type="protein sequence ID" value="QJC55325.1"/>
    <property type="molecule type" value="Genomic_DNA"/>
</dbReference>
<name>A0A6H2H645_9BURK</name>
<dbReference type="InterPro" id="IPR011989">
    <property type="entry name" value="ARM-like"/>
</dbReference>